<protein>
    <submittedName>
        <fullName evidence="1">Uncharacterized protein</fullName>
    </submittedName>
</protein>
<dbReference type="Proteomes" id="UP000644507">
    <property type="component" value="Unassembled WGS sequence"/>
</dbReference>
<organism evidence="1 2">
    <name type="scientific">Roseibacillus persicicus</name>
    <dbReference type="NCBI Taxonomy" id="454148"/>
    <lineage>
        <taxon>Bacteria</taxon>
        <taxon>Pseudomonadati</taxon>
        <taxon>Verrucomicrobiota</taxon>
        <taxon>Verrucomicrobiia</taxon>
        <taxon>Verrucomicrobiales</taxon>
        <taxon>Verrucomicrobiaceae</taxon>
        <taxon>Roseibacillus</taxon>
    </lineage>
</organism>
<gene>
    <name evidence="1" type="ORF">GCM10007100_09860</name>
</gene>
<evidence type="ECO:0000313" key="1">
    <source>
        <dbReference type="EMBL" id="GHC46300.1"/>
    </source>
</evidence>
<dbReference type="EMBL" id="BMXI01000003">
    <property type="protein sequence ID" value="GHC46300.1"/>
    <property type="molecule type" value="Genomic_DNA"/>
</dbReference>
<keyword evidence="2" id="KW-1185">Reference proteome</keyword>
<reference evidence="1" key="1">
    <citation type="journal article" date="2014" name="Int. J. Syst. Evol. Microbiol.">
        <title>Complete genome sequence of Corynebacterium casei LMG S-19264T (=DSM 44701T), isolated from a smear-ripened cheese.</title>
        <authorList>
            <consortium name="US DOE Joint Genome Institute (JGI-PGF)"/>
            <person name="Walter F."/>
            <person name="Albersmeier A."/>
            <person name="Kalinowski J."/>
            <person name="Ruckert C."/>
        </authorList>
    </citation>
    <scope>NUCLEOTIDE SEQUENCE</scope>
    <source>
        <strain evidence="1">KCTC 12988</strain>
    </source>
</reference>
<dbReference type="RefSeq" id="WP_189567890.1">
    <property type="nucleotide sequence ID" value="NZ_BMXI01000003.1"/>
</dbReference>
<evidence type="ECO:0000313" key="2">
    <source>
        <dbReference type="Proteomes" id="UP000644507"/>
    </source>
</evidence>
<comment type="caution">
    <text evidence="1">The sequence shown here is derived from an EMBL/GenBank/DDBJ whole genome shotgun (WGS) entry which is preliminary data.</text>
</comment>
<reference evidence="1" key="2">
    <citation type="submission" date="2020-09" db="EMBL/GenBank/DDBJ databases">
        <authorList>
            <person name="Sun Q."/>
            <person name="Kim S."/>
        </authorList>
    </citation>
    <scope>NUCLEOTIDE SEQUENCE</scope>
    <source>
        <strain evidence="1">KCTC 12988</strain>
    </source>
</reference>
<sequence length="139" mass="15076">MNSDSALPGNFCSQCGKSPAGNHVCFGGTGESVVMCDDCLARQSSSIADFFKEAKNAECDFCGGSPCTGGPEFLTPSAEGNVANRWLCGSCAPDYHTFLQTKMADLVEVSDYEKQLEEMKRIAGEAEVHMKQFVRRRDN</sequence>
<accession>A0A918WIB7</accession>
<dbReference type="AlphaFoldDB" id="A0A918WIB7"/>
<proteinExistence type="predicted"/>
<name>A0A918WIB7_9BACT</name>